<comment type="caution">
    <text evidence="1">The sequence shown here is derived from an EMBL/GenBank/DDBJ whole genome shotgun (WGS) entry which is preliminary data.</text>
</comment>
<keyword evidence="2" id="KW-1185">Reference proteome</keyword>
<sequence length="118" mass="12857">MRLLLATLAVGWLLAHVRLVMGDVATKCQGSNRVQFPGDGLFVAASDGIWDNGAACGRKYRLRCLSGLKRPCKEDTITVEVVDVCRLDPCPATMVLSNKAFDAISKIPYAKINVEYAQ</sequence>
<evidence type="ECO:0000313" key="1">
    <source>
        <dbReference type="EMBL" id="KAJ8644519.1"/>
    </source>
</evidence>
<reference evidence="1 2" key="1">
    <citation type="journal article" date="2022" name="Hortic Res">
        <title>A haplotype resolved chromosomal level avocado genome allows analysis of novel avocado genes.</title>
        <authorList>
            <person name="Nath O."/>
            <person name="Fletcher S.J."/>
            <person name="Hayward A."/>
            <person name="Shaw L.M."/>
            <person name="Masouleh A.K."/>
            <person name="Furtado A."/>
            <person name="Henry R.J."/>
            <person name="Mitter N."/>
        </authorList>
    </citation>
    <scope>NUCLEOTIDE SEQUENCE [LARGE SCALE GENOMIC DNA]</scope>
    <source>
        <strain evidence="2">cv. Hass</strain>
    </source>
</reference>
<accession>A0ACC2MGP1</accession>
<name>A0ACC2MGP1_PERAE</name>
<dbReference type="Proteomes" id="UP001234297">
    <property type="component" value="Chromosome 2"/>
</dbReference>
<gene>
    <name evidence="1" type="ORF">MRB53_006267</name>
</gene>
<protein>
    <submittedName>
        <fullName evidence="1">Uncharacterized protein</fullName>
    </submittedName>
</protein>
<organism evidence="1 2">
    <name type="scientific">Persea americana</name>
    <name type="common">Avocado</name>
    <dbReference type="NCBI Taxonomy" id="3435"/>
    <lineage>
        <taxon>Eukaryota</taxon>
        <taxon>Viridiplantae</taxon>
        <taxon>Streptophyta</taxon>
        <taxon>Embryophyta</taxon>
        <taxon>Tracheophyta</taxon>
        <taxon>Spermatophyta</taxon>
        <taxon>Magnoliopsida</taxon>
        <taxon>Magnoliidae</taxon>
        <taxon>Laurales</taxon>
        <taxon>Lauraceae</taxon>
        <taxon>Persea</taxon>
    </lineage>
</organism>
<dbReference type="EMBL" id="CM056810">
    <property type="protein sequence ID" value="KAJ8644519.1"/>
    <property type="molecule type" value="Genomic_DNA"/>
</dbReference>
<proteinExistence type="predicted"/>
<evidence type="ECO:0000313" key="2">
    <source>
        <dbReference type="Proteomes" id="UP001234297"/>
    </source>
</evidence>